<evidence type="ECO:0000256" key="7">
    <source>
        <dbReference type="ARBA" id="ARBA00023136"/>
    </source>
</evidence>
<keyword evidence="5 8" id="KW-1133">Transmembrane helix</keyword>
<name>A0A0M8NA97_ESCWE</name>
<evidence type="ECO:0000313" key="10">
    <source>
        <dbReference type="Proteomes" id="UP000053831"/>
    </source>
</evidence>
<evidence type="ECO:0000256" key="1">
    <source>
        <dbReference type="ARBA" id="ARBA00003246"/>
    </source>
</evidence>
<proteinExistence type="inferred from homology"/>
<dbReference type="GO" id="GO:0000139">
    <property type="term" value="C:Golgi membrane"/>
    <property type="evidence" value="ECO:0007669"/>
    <property type="project" value="UniProtKB-SubCell"/>
</dbReference>
<evidence type="ECO:0000256" key="6">
    <source>
        <dbReference type="ARBA" id="ARBA00023034"/>
    </source>
</evidence>
<dbReference type="InterPro" id="IPR019365">
    <property type="entry name" value="TVP18/Ca-channel_flower"/>
</dbReference>
<reference evidence="9 10" key="1">
    <citation type="submission" date="2015-07" db="EMBL/GenBank/DDBJ databases">
        <title>The genome of the fungus Escovopsis weberi, a specialized disease agent of ant agriculture.</title>
        <authorList>
            <person name="de Man T.J."/>
            <person name="Stajich J.E."/>
            <person name="Kubicek C.P."/>
            <person name="Chenthamara K."/>
            <person name="Atanasova L."/>
            <person name="Druzhinina I.S."/>
            <person name="Birnbaum S."/>
            <person name="Barribeau S.M."/>
            <person name="Teiling C."/>
            <person name="Suen G."/>
            <person name="Currie C."/>
            <person name="Gerardo N.M."/>
        </authorList>
    </citation>
    <scope>NUCLEOTIDE SEQUENCE [LARGE SCALE GENOMIC DNA]</scope>
</reference>
<evidence type="ECO:0000256" key="8">
    <source>
        <dbReference type="SAM" id="Phobius"/>
    </source>
</evidence>
<comment type="caution">
    <text evidence="9">The sequence shown here is derived from an EMBL/GenBank/DDBJ whole genome shotgun (WGS) entry which is preliminary data.</text>
</comment>
<dbReference type="Pfam" id="PF10233">
    <property type="entry name" value="Cg6151-P"/>
    <property type="match status" value="1"/>
</dbReference>
<feature type="transmembrane region" description="Helical" evidence="8">
    <location>
        <begin position="109"/>
        <end position="128"/>
    </location>
</feature>
<organism evidence="9 10">
    <name type="scientific">Escovopsis weberi</name>
    <dbReference type="NCBI Taxonomy" id="150374"/>
    <lineage>
        <taxon>Eukaryota</taxon>
        <taxon>Fungi</taxon>
        <taxon>Dikarya</taxon>
        <taxon>Ascomycota</taxon>
        <taxon>Pezizomycotina</taxon>
        <taxon>Sordariomycetes</taxon>
        <taxon>Hypocreomycetidae</taxon>
        <taxon>Hypocreales</taxon>
        <taxon>Hypocreaceae</taxon>
        <taxon>Escovopsis</taxon>
    </lineage>
</organism>
<dbReference type="GO" id="GO:0016192">
    <property type="term" value="P:vesicle-mediated transport"/>
    <property type="evidence" value="ECO:0007669"/>
    <property type="project" value="TreeGrafter"/>
</dbReference>
<feature type="transmembrane region" description="Helical" evidence="8">
    <location>
        <begin position="12"/>
        <end position="36"/>
    </location>
</feature>
<keyword evidence="10" id="KW-1185">Reference proteome</keyword>
<evidence type="ECO:0000256" key="2">
    <source>
        <dbReference type="ARBA" id="ARBA00004653"/>
    </source>
</evidence>
<evidence type="ECO:0000313" key="9">
    <source>
        <dbReference type="EMBL" id="KOS23241.1"/>
    </source>
</evidence>
<comment type="function">
    <text evidence="1">Golgi membrane protein involved in vesicular trafficking.</text>
</comment>
<comment type="similarity">
    <text evidence="3">Belongs to the TVP18 family.</text>
</comment>
<accession>A0A0M8NA97</accession>
<dbReference type="AlphaFoldDB" id="A0A0M8NA97"/>
<dbReference type="PANTHER" id="PTHR13314:SF2">
    <property type="entry name" value="CALCIUM CHANNEL FLOWER HOMOLOG"/>
    <property type="match status" value="1"/>
</dbReference>
<feature type="transmembrane region" description="Helical" evidence="8">
    <location>
        <begin position="85"/>
        <end position="103"/>
    </location>
</feature>
<protein>
    <submittedName>
        <fullName evidence="9">Golgi apparatus membrane protein TVP18</fullName>
    </submittedName>
</protein>
<sequence length="149" mass="16070">MTLKEEFATRNFSIYAQWLGILSMIICLAVGIANIFSFNPFLIVFCALAIASSFCILFIEVPLLLRICPTSSTFDDFIRKISTNYIRAGAYGVMSVLQYVSIAASRSSLIAAAVFLMLTAICYLLAAVKGQAFIGSKTLGGAGIAQMIV</sequence>
<dbReference type="EMBL" id="LGSR01000002">
    <property type="protein sequence ID" value="KOS23241.1"/>
    <property type="molecule type" value="Genomic_DNA"/>
</dbReference>
<evidence type="ECO:0000256" key="4">
    <source>
        <dbReference type="ARBA" id="ARBA00022692"/>
    </source>
</evidence>
<keyword evidence="7 8" id="KW-0472">Membrane</keyword>
<dbReference type="STRING" id="150374.A0A0M8NA97"/>
<keyword evidence="6" id="KW-0333">Golgi apparatus</keyword>
<dbReference type="SMART" id="SM01077">
    <property type="entry name" value="Cg6151-P"/>
    <property type="match status" value="1"/>
</dbReference>
<gene>
    <name evidence="9" type="ORF">ESCO_003833</name>
</gene>
<comment type="subcellular location">
    <subcellularLocation>
        <location evidence="2">Golgi apparatus membrane</location>
        <topology evidence="2">Multi-pass membrane protein</topology>
    </subcellularLocation>
</comment>
<evidence type="ECO:0000256" key="3">
    <source>
        <dbReference type="ARBA" id="ARBA00005738"/>
    </source>
</evidence>
<dbReference type="OrthoDB" id="5591789at2759"/>
<evidence type="ECO:0000256" key="5">
    <source>
        <dbReference type="ARBA" id="ARBA00022989"/>
    </source>
</evidence>
<feature type="transmembrane region" description="Helical" evidence="8">
    <location>
        <begin position="42"/>
        <end position="65"/>
    </location>
</feature>
<dbReference type="Proteomes" id="UP000053831">
    <property type="component" value="Unassembled WGS sequence"/>
</dbReference>
<dbReference type="PANTHER" id="PTHR13314">
    <property type="entry name" value="CALCIUM CHANNEL FLOWER HOMOLOG"/>
    <property type="match status" value="1"/>
</dbReference>
<keyword evidence="4 8" id="KW-0812">Transmembrane</keyword>